<accession>B1NQD6</accession>
<sequence length="127" mass="13644">RPRNAGTACLVPLSAIASVNSQSQETATTPQHPSSIFDAVTHIPIHQTTQSYLELTLFLFPDRMSDNQQRNNDPKYSKDGPRPPPNPPPSGSSTKTNGGGDATSDSIEHNTKDLDPIKSSSVVDYKG</sequence>
<feature type="region of interest" description="Disordered" evidence="1">
    <location>
        <begin position="64"/>
        <end position="127"/>
    </location>
</feature>
<feature type="compositionally biased region" description="Basic and acidic residues" evidence="1">
    <location>
        <begin position="72"/>
        <end position="81"/>
    </location>
</feature>
<feature type="non-terminal residue" evidence="2">
    <location>
        <position position="1"/>
    </location>
</feature>
<dbReference type="AlphaFoldDB" id="B1NQD6"/>
<dbReference type="EMBL" id="EU008754">
    <property type="protein sequence ID" value="ABY87960.1"/>
    <property type="molecule type" value="mRNA"/>
</dbReference>
<protein>
    <submittedName>
        <fullName evidence="2">Uncharacterized protein</fullName>
    </submittedName>
</protein>
<feature type="compositionally biased region" description="Basic and acidic residues" evidence="1">
    <location>
        <begin position="106"/>
        <end position="116"/>
    </location>
</feature>
<organism evidence="2">
    <name type="scientific">Stachybotrys elegans</name>
    <dbReference type="NCBI Taxonomy" id="80388"/>
    <lineage>
        <taxon>Eukaryota</taxon>
        <taxon>Fungi</taxon>
        <taxon>Dikarya</taxon>
        <taxon>Ascomycota</taxon>
        <taxon>Pezizomycotina</taxon>
        <taxon>Sordariomycetes</taxon>
        <taxon>Hypocreomycetidae</taxon>
        <taxon>Hypocreales</taxon>
        <taxon>Stachybotryaceae</taxon>
        <taxon>Stachybotrys</taxon>
    </lineage>
</organism>
<reference evidence="2" key="1">
    <citation type="journal article" date="2008" name="Curr. Genet.">
        <title>Isolation of mycoparasitic-related transcripts by SSH during interaction of the mycoparasite Stachybotrys elegans with its host Rhizoctonia solani.</title>
        <authorList>
            <person name="Morissette D.C."/>
            <person name="Dauch A."/>
            <person name="Beech R."/>
            <person name="Masson L."/>
            <person name="Brousseau R."/>
            <person name="Jabaji-Hare S."/>
        </authorList>
    </citation>
    <scope>NUCLEOTIDE SEQUENCE</scope>
</reference>
<evidence type="ECO:0000313" key="2">
    <source>
        <dbReference type="EMBL" id="ABY87960.1"/>
    </source>
</evidence>
<name>B1NQD6_9HYPO</name>
<proteinExistence type="evidence at transcript level"/>
<evidence type="ECO:0000256" key="1">
    <source>
        <dbReference type="SAM" id="MobiDB-lite"/>
    </source>
</evidence>
<feature type="compositionally biased region" description="Polar residues" evidence="1">
    <location>
        <begin position="118"/>
        <end position="127"/>
    </location>
</feature>